<accession>A0A7Y1LE44</accession>
<dbReference type="AlphaFoldDB" id="A0A7Y1LE44"/>
<name>A0A7Y1LE44_9PSED</name>
<comment type="caution">
    <text evidence="2">The sequence shown here is derived from an EMBL/GenBank/DDBJ whole genome shotgun (WGS) entry which is preliminary data.</text>
</comment>
<gene>
    <name evidence="2" type="ORF">HBO18_09480</name>
</gene>
<dbReference type="Proteomes" id="UP000583279">
    <property type="component" value="Unassembled WGS sequence"/>
</dbReference>
<dbReference type="Pfam" id="PF04471">
    <property type="entry name" value="Mrr_cat"/>
    <property type="match status" value="1"/>
</dbReference>
<sequence length="260" mass="29506">MNFTPTQYEILIQELHQRLIDDEGFSGVQVKHNVTIKGKSGANHQIDVCWELIIAGAKQLFCVECKYWKSRVKKEHIASFQTKLQDLGGAKGIFVTTEGYQEGAKLLATEYGIILISTNIEMATANATLEFLARQQEDIIVDFEDCDEEAHAHIEIIQQQSPNEVRIFDENTEDAGTFSDLLEYLSRDEEGHYSERIKNFYILAAGRPVKIQNIRFYQKITRFPGMELHGTHEFAKVVAKYILEDREISASLSSHSGAST</sequence>
<dbReference type="GO" id="GO:0003677">
    <property type="term" value="F:DNA binding"/>
    <property type="evidence" value="ECO:0007669"/>
    <property type="project" value="InterPro"/>
</dbReference>
<keyword evidence="2" id="KW-0255">Endonuclease</keyword>
<dbReference type="EMBL" id="JAAQYK010000003">
    <property type="protein sequence ID" value="NNA44358.1"/>
    <property type="molecule type" value="Genomic_DNA"/>
</dbReference>
<reference evidence="2 3" key="1">
    <citation type="journal article" date="2020" name="Front. Microbiol.">
        <title>Genetic Organization of the aprX-lipA2 Operon Affects the Proteolytic Potential of Pseudomonas Species in Milk.</title>
        <authorList>
            <person name="Maier C."/>
            <person name="Huptas C."/>
            <person name="von Neubeck M."/>
            <person name="Scherer S."/>
            <person name="Wenning M."/>
            <person name="Lucking G."/>
        </authorList>
    </citation>
    <scope>NUCLEOTIDE SEQUENCE [LARGE SCALE GENOMIC DNA]</scope>
    <source>
        <strain evidence="2 3">WS 4997</strain>
    </source>
</reference>
<dbReference type="GO" id="GO:0009307">
    <property type="term" value="P:DNA restriction-modification system"/>
    <property type="evidence" value="ECO:0007669"/>
    <property type="project" value="InterPro"/>
</dbReference>
<keyword evidence="2" id="KW-0540">Nuclease</keyword>
<organism evidence="2 3">
    <name type="scientific">Pseudomonas lactis</name>
    <dbReference type="NCBI Taxonomy" id="1615674"/>
    <lineage>
        <taxon>Bacteria</taxon>
        <taxon>Pseudomonadati</taxon>
        <taxon>Pseudomonadota</taxon>
        <taxon>Gammaproteobacteria</taxon>
        <taxon>Pseudomonadales</taxon>
        <taxon>Pseudomonadaceae</taxon>
        <taxon>Pseudomonas</taxon>
    </lineage>
</organism>
<dbReference type="InterPro" id="IPR011856">
    <property type="entry name" value="tRNA_endonuc-like_dom_sf"/>
</dbReference>
<dbReference type="InterPro" id="IPR007560">
    <property type="entry name" value="Restrct_endonuc_IV_Mrr"/>
</dbReference>
<dbReference type="GO" id="GO:0004519">
    <property type="term" value="F:endonuclease activity"/>
    <property type="evidence" value="ECO:0007669"/>
    <property type="project" value="UniProtKB-KW"/>
</dbReference>
<dbReference type="RefSeq" id="WP_169855638.1">
    <property type="nucleotide sequence ID" value="NZ_JAAQYK010000003.1"/>
</dbReference>
<protein>
    <submittedName>
        <fullName evidence="2">Restriction endonuclease</fullName>
    </submittedName>
</protein>
<evidence type="ECO:0000313" key="2">
    <source>
        <dbReference type="EMBL" id="NNA44358.1"/>
    </source>
</evidence>
<evidence type="ECO:0000259" key="1">
    <source>
        <dbReference type="Pfam" id="PF04471"/>
    </source>
</evidence>
<proteinExistence type="predicted"/>
<dbReference type="Gene3D" id="3.40.1350.10">
    <property type="match status" value="1"/>
</dbReference>
<dbReference type="InterPro" id="IPR011335">
    <property type="entry name" value="Restrct_endonuc-II-like"/>
</dbReference>
<dbReference type="SUPFAM" id="SSF52980">
    <property type="entry name" value="Restriction endonuclease-like"/>
    <property type="match status" value="1"/>
</dbReference>
<feature type="domain" description="Restriction endonuclease type IV Mrr" evidence="1">
    <location>
        <begin position="14"/>
        <end position="117"/>
    </location>
</feature>
<keyword evidence="2" id="KW-0378">Hydrolase</keyword>
<evidence type="ECO:0000313" key="3">
    <source>
        <dbReference type="Proteomes" id="UP000583279"/>
    </source>
</evidence>